<evidence type="ECO:0000313" key="2">
    <source>
        <dbReference type="EMBL" id="OWK13362.1"/>
    </source>
</evidence>
<proteinExistence type="predicted"/>
<keyword evidence="1" id="KW-0472">Membrane</keyword>
<keyword evidence="1" id="KW-1133">Transmembrane helix</keyword>
<accession>A0A212D573</accession>
<evidence type="ECO:0000256" key="1">
    <source>
        <dbReference type="SAM" id="Phobius"/>
    </source>
</evidence>
<feature type="transmembrane region" description="Helical" evidence="1">
    <location>
        <begin position="6"/>
        <end position="21"/>
    </location>
</feature>
<gene>
    <name evidence="2" type="ORF">Celaphus_00014400</name>
</gene>
<keyword evidence="1" id="KW-0812">Transmembrane</keyword>
<evidence type="ECO:0000313" key="3">
    <source>
        <dbReference type="Proteomes" id="UP000242450"/>
    </source>
</evidence>
<comment type="caution">
    <text evidence="2">The sequence shown here is derived from an EMBL/GenBank/DDBJ whole genome shotgun (WGS) entry which is preliminary data.</text>
</comment>
<dbReference type="AlphaFoldDB" id="A0A212D573"/>
<sequence>MDLIGFGYAALVTFGSILGYKRRGSREKMPRWGVWLAPQGRGRAHLQQREVGQKAGVQLFHIVEQFNQVDVSLAQLVAHQVVLSVAFQHLANGGVRSGAQVLAGWTLLLPASHPAPRPPLPLTGLPLAARLQKFLHGREIADSGF</sequence>
<organism evidence="2 3">
    <name type="scientific">Cervus elaphus hippelaphus</name>
    <name type="common">European red deer</name>
    <dbReference type="NCBI Taxonomy" id="46360"/>
    <lineage>
        <taxon>Eukaryota</taxon>
        <taxon>Metazoa</taxon>
        <taxon>Chordata</taxon>
        <taxon>Craniata</taxon>
        <taxon>Vertebrata</taxon>
        <taxon>Euteleostomi</taxon>
        <taxon>Mammalia</taxon>
        <taxon>Eutheria</taxon>
        <taxon>Laurasiatheria</taxon>
        <taxon>Artiodactyla</taxon>
        <taxon>Ruminantia</taxon>
        <taxon>Pecora</taxon>
        <taxon>Cervidae</taxon>
        <taxon>Cervinae</taxon>
        <taxon>Cervus</taxon>
    </lineage>
</organism>
<dbReference type="Gene3D" id="6.10.250.1330">
    <property type="match status" value="1"/>
</dbReference>
<name>A0A212D573_CEREH</name>
<protein>
    <submittedName>
        <fullName evidence="2">TMEM14A</fullName>
    </submittedName>
</protein>
<reference evidence="2 3" key="1">
    <citation type="journal article" date="2018" name="Mol. Genet. Genomics">
        <title>The red deer Cervus elaphus genome CerEla1.0: sequencing, annotating, genes, and chromosomes.</title>
        <authorList>
            <person name="Bana N.A."/>
            <person name="Nyiri A."/>
            <person name="Nagy J."/>
            <person name="Frank K."/>
            <person name="Nagy T."/>
            <person name="Steger V."/>
            <person name="Schiller M."/>
            <person name="Lakatos P."/>
            <person name="Sugar L."/>
            <person name="Horn P."/>
            <person name="Barta E."/>
            <person name="Orosz L."/>
        </authorList>
    </citation>
    <scope>NUCLEOTIDE SEQUENCE [LARGE SCALE GENOMIC DNA]</scope>
    <source>
        <strain evidence="2">Hungarian</strain>
    </source>
</reference>
<dbReference type="EMBL" id="MKHE01000007">
    <property type="protein sequence ID" value="OWK13362.1"/>
    <property type="molecule type" value="Genomic_DNA"/>
</dbReference>
<keyword evidence="3" id="KW-1185">Reference proteome</keyword>
<dbReference type="Proteomes" id="UP000242450">
    <property type="component" value="Chromosome 7"/>
</dbReference>